<dbReference type="AlphaFoldDB" id="A0AAP0R5H0"/>
<dbReference type="InterPro" id="IPR039495">
    <property type="entry name" value="TAF1A"/>
</dbReference>
<accession>A0AAP0R5H0</accession>
<proteinExistence type="predicted"/>
<evidence type="ECO:0000313" key="1">
    <source>
        <dbReference type="EMBL" id="KAK9269595.1"/>
    </source>
</evidence>
<dbReference type="Proteomes" id="UP001415857">
    <property type="component" value="Unassembled WGS sequence"/>
</dbReference>
<dbReference type="PANTHER" id="PTHR36720">
    <property type="entry name" value="TAF RNA POLYMERASE I SUBUNIT A"/>
    <property type="match status" value="1"/>
</dbReference>
<dbReference type="GO" id="GO:0000120">
    <property type="term" value="C:RNA polymerase I transcription regulator complex"/>
    <property type="evidence" value="ECO:0007669"/>
    <property type="project" value="InterPro"/>
</dbReference>
<keyword evidence="2" id="KW-1185">Reference proteome</keyword>
<gene>
    <name evidence="1" type="ORF">L1049_001371</name>
</gene>
<dbReference type="PANTHER" id="PTHR36720:SF1">
    <property type="entry name" value="TAF RNA POLYMERASE I SUBUNIT A"/>
    <property type="match status" value="1"/>
</dbReference>
<evidence type="ECO:0000313" key="2">
    <source>
        <dbReference type="Proteomes" id="UP001415857"/>
    </source>
</evidence>
<name>A0AAP0R5H0_LIQFO</name>
<reference evidence="1 2" key="1">
    <citation type="journal article" date="2024" name="Plant J.">
        <title>Genome sequences and population genomics reveal climatic adaptation and genomic divergence between two closely related sweetgum species.</title>
        <authorList>
            <person name="Xu W.Q."/>
            <person name="Ren C.Q."/>
            <person name="Zhang X.Y."/>
            <person name="Comes H.P."/>
            <person name="Liu X.H."/>
            <person name="Li Y.G."/>
            <person name="Kettle C.J."/>
            <person name="Jalonen R."/>
            <person name="Gaisberger H."/>
            <person name="Ma Y.Z."/>
            <person name="Qiu Y.X."/>
        </authorList>
    </citation>
    <scope>NUCLEOTIDE SEQUENCE [LARGE SCALE GENOMIC DNA]</scope>
    <source>
        <strain evidence="1">Hangzhou</strain>
    </source>
</reference>
<dbReference type="GO" id="GO:0006360">
    <property type="term" value="P:transcription by RNA polymerase I"/>
    <property type="evidence" value="ECO:0007669"/>
    <property type="project" value="InterPro"/>
</dbReference>
<dbReference type="Pfam" id="PF14929">
    <property type="entry name" value="TAF1_subA"/>
    <property type="match status" value="1"/>
</dbReference>
<protein>
    <submittedName>
        <fullName evidence="1">Uncharacterized protein</fullName>
    </submittedName>
</protein>
<comment type="caution">
    <text evidence="1">The sequence shown here is derived from an EMBL/GenBank/DDBJ whole genome shotgun (WGS) entry which is preliminary data.</text>
</comment>
<dbReference type="EMBL" id="JBBPBK010000015">
    <property type="protein sequence ID" value="KAK9269595.1"/>
    <property type="molecule type" value="Genomic_DNA"/>
</dbReference>
<sequence length="629" mass="73042">MSEDRTMGIEDGANEVDNWRVKFHKTVDGGRVPISGKHKRIMLALTKPSYVLQLGPRKTRTEHRIRLRRLLAQLVRQHNWSEASGVLSVLLKGTCKDNSPENNRMKYWVTMELLKHIGNDSINSTTIRHIYEVWMRKIGSMKNRPLEDRFLVQFEFIHFCLTQGNLEEAHHNTICLTQERELESYPISNLFVGLTYYQLWYATIPNNMRLRNSDESYTPMQSDMSGTRFDNLVENSEGSNAVDIQEADAPFQYDSDTSVMDDKQISMDTDINPTREVSFEDDVNLQAEKSHESFQPQGFYMNSAESAGHEEPSFLNDYGDNMQHTSIFSAYGDIDSWLLPLQLPHSTENFEDFICLHRKMFNDHYDGALKYLRFALYSNPPVLAALVPLIQLLLLGDRVKEALHELEKFCHNSNTALPFRLRASLLWRFNCNNHVMLSTCFEDILKKDPTCSHTLARLFSMHQTGDYSSESLLEMIALHLDATYAEYNMWRQFALCFLELSQSEEDRMSVCMNGNEDGHKQRYSVRYNRIPKKFTEAKSAKSWSFRCRWWLTRHFSKNTLVSEIAAGNLPLLTYKAACASHMYGVEFEYVVKAYDCLEKEKCSDMFSFLQMHMQNAIGLYLNLGHKTKR</sequence>
<organism evidence="1 2">
    <name type="scientific">Liquidambar formosana</name>
    <name type="common">Formosan gum</name>
    <dbReference type="NCBI Taxonomy" id="63359"/>
    <lineage>
        <taxon>Eukaryota</taxon>
        <taxon>Viridiplantae</taxon>
        <taxon>Streptophyta</taxon>
        <taxon>Embryophyta</taxon>
        <taxon>Tracheophyta</taxon>
        <taxon>Spermatophyta</taxon>
        <taxon>Magnoliopsida</taxon>
        <taxon>eudicotyledons</taxon>
        <taxon>Gunneridae</taxon>
        <taxon>Pentapetalae</taxon>
        <taxon>Saxifragales</taxon>
        <taxon>Altingiaceae</taxon>
        <taxon>Liquidambar</taxon>
    </lineage>
</organism>